<keyword evidence="5" id="KW-0460">Magnesium</keyword>
<dbReference type="GO" id="GO:0005524">
    <property type="term" value="F:ATP binding"/>
    <property type="evidence" value="ECO:0007669"/>
    <property type="project" value="UniProtKB-KW"/>
</dbReference>
<name>M4NHM0_9GAMM</name>
<dbReference type="GO" id="GO:0046872">
    <property type="term" value="F:metal ion binding"/>
    <property type="evidence" value="ECO:0007669"/>
    <property type="project" value="UniProtKB-KW"/>
</dbReference>
<keyword evidence="3 4" id="KW-0067">ATP-binding</keyword>
<sequence>MGSGIAVTPLIPRPVRPATNGANYDGVARNVDATARRRELRQRLADQRRALPPSARIAAAQGLRRSLEQLPEYLTDTRVAGYWASHGELPLNLAIAPLAGRGQQFLLPVIGAGKHLRFAPWQAGDDVQPNRYGIPEPAAPTELLEPFQLDLVFVPLLGFDRRGNRLGHGGGYYDRSFAFLNEQVRPTEPLLVGVGYAFQELPQVEEEAWDVPLDFIATERELIDCHPEANA</sequence>
<dbReference type="EMBL" id="CP003470">
    <property type="protein sequence ID" value="AGG90440.1"/>
    <property type="molecule type" value="Genomic_DNA"/>
</dbReference>
<evidence type="ECO:0000256" key="4">
    <source>
        <dbReference type="PIRSR" id="PIRSR006806-1"/>
    </source>
</evidence>
<dbReference type="GO" id="GO:0009396">
    <property type="term" value="P:folic acid-containing compound biosynthetic process"/>
    <property type="evidence" value="ECO:0007669"/>
    <property type="project" value="TreeGrafter"/>
</dbReference>
<dbReference type="InterPro" id="IPR002698">
    <property type="entry name" value="FTHF_cligase"/>
</dbReference>
<reference evidence="6 7" key="1">
    <citation type="submission" date="2012-04" db="EMBL/GenBank/DDBJ databases">
        <title>Complete genome of Rhodanobacter sp. 2APBS1.</title>
        <authorList>
            <consortium name="US DOE Joint Genome Institute"/>
            <person name="Huntemann M."/>
            <person name="Wei C.-L."/>
            <person name="Han J."/>
            <person name="Detter J.C."/>
            <person name="Han C."/>
            <person name="Tapia R."/>
            <person name="Munk A.C.C."/>
            <person name="Chen A."/>
            <person name="Krypides N."/>
            <person name="Mavromatis K."/>
            <person name="Markowitz V."/>
            <person name="Szeto E."/>
            <person name="Ivanova N."/>
            <person name="Mikhailova N."/>
            <person name="Ovchinnikova G."/>
            <person name="Pagani I."/>
            <person name="Pati A."/>
            <person name="Goodwin L."/>
            <person name="Peters L."/>
            <person name="Pitluck S."/>
            <person name="Woyke T."/>
            <person name="Prakash O."/>
            <person name="Elkins J."/>
            <person name="Brown S."/>
            <person name="Palumbo A."/>
            <person name="Hemme C."/>
            <person name="Zhou J."/>
            <person name="Watson D."/>
            <person name="Jardine P."/>
            <person name="Kostka J."/>
            <person name="Green S."/>
        </authorList>
    </citation>
    <scope>NUCLEOTIDE SEQUENCE [LARGE SCALE GENOMIC DNA]</scope>
    <source>
        <strain evidence="6 7">2APBS1</strain>
    </source>
</reference>
<gene>
    <name evidence="6" type="ORF">R2APBS1_3376</name>
</gene>
<dbReference type="SUPFAM" id="SSF100950">
    <property type="entry name" value="NagB/RpiA/CoA transferase-like"/>
    <property type="match status" value="1"/>
</dbReference>
<dbReference type="eggNOG" id="COG0212">
    <property type="taxonomic scope" value="Bacteria"/>
</dbReference>
<comment type="similarity">
    <text evidence="1 5">Belongs to the 5-formyltetrahydrofolate cyclo-ligase family.</text>
</comment>
<evidence type="ECO:0000313" key="6">
    <source>
        <dbReference type="EMBL" id="AGG90440.1"/>
    </source>
</evidence>
<evidence type="ECO:0000256" key="3">
    <source>
        <dbReference type="ARBA" id="ARBA00022840"/>
    </source>
</evidence>
<dbReference type="PANTHER" id="PTHR23407:SF1">
    <property type="entry name" value="5-FORMYLTETRAHYDROFOLATE CYCLO-LIGASE"/>
    <property type="match status" value="1"/>
</dbReference>
<dbReference type="AlphaFoldDB" id="M4NHM0"/>
<evidence type="ECO:0000256" key="5">
    <source>
        <dbReference type="RuleBase" id="RU361279"/>
    </source>
</evidence>
<protein>
    <recommendedName>
        <fullName evidence="5">5-formyltetrahydrofolate cyclo-ligase</fullName>
        <ecNumber evidence="5">6.3.3.2</ecNumber>
    </recommendedName>
</protein>
<accession>M4NHM0</accession>
<organism evidence="6 7">
    <name type="scientific">Rhodanobacter denitrificans</name>
    <dbReference type="NCBI Taxonomy" id="666685"/>
    <lineage>
        <taxon>Bacteria</taxon>
        <taxon>Pseudomonadati</taxon>
        <taxon>Pseudomonadota</taxon>
        <taxon>Gammaproteobacteria</taxon>
        <taxon>Lysobacterales</taxon>
        <taxon>Rhodanobacteraceae</taxon>
        <taxon>Rhodanobacter</taxon>
    </lineage>
</organism>
<proteinExistence type="inferred from homology"/>
<keyword evidence="7" id="KW-1185">Reference proteome</keyword>
<evidence type="ECO:0000256" key="1">
    <source>
        <dbReference type="ARBA" id="ARBA00010638"/>
    </source>
</evidence>
<dbReference type="HOGENOM" id="CLU_066245_0_0_6"/>
<feature type="binding site" evidence="4">
    <location>
        <position position="88"/>
    </location>
    <ligand>
        <name>substrate</name>
    </ligand>
</feature>
<dbReference type="PANTHER" id="PTHR23407">
    <property type="entry name" value="ATPASE INHIBITOR/5-FORMYLTETRAHYDROFOLATE CYCLO-LIGASE"/>
    <property type="match status" value="1"/>
</dbReference>
<comment type="cofactor">
    <cofactor evidence="5">
        <name>Mg(2+)</name>
        <dbReference type="ChEBI" id="CHEBI:18420"/>
    </cofactor>
</comment>
<evidence type="ECO:0000256" key="2">
    <source>
        <dbReference type="ARBA" id="ARBA00022741"/>
    </source>
</evidence>
<feature type="binding site" evidence="4">
    <location>
        <begin position="37"/>
        <end position="41"/>
    </location>
    <ligand>
        <name>ATP</name>
        <dbReference type="ChEBI" id="CHEBI:30616"/>
    </ligand>
</feature>
<dbReference type="EC" id="6.3.3.2" evidence="5"/>
<evidence type="ECO:0000313" key="7">
    <source>
        <dbReference type="Proteomes" id="UP000011859"/>
    </source>
</evidence>
<dbReference type="KEGG" id="rhd:R2APBS1_3376"/>
<dbReference type="Proteomes" id="UP000011859">
    <property type="component" value="Chromosome"/>
</dbReference>
<keyword evidence="2 4" id="KW-0547">Nucleotide-binding</keyword>
<dbReference type="InterPro" id="IPR024185">
    <property type="entry name" value="FTHF_cligase-like_sf"/>
</dbReference>
<dbReference type="Pfam" id="PF01812">
    <property type="entry name" value="5-FTHF_cyc-lig"/>
    <property type="match status" value="1"/>
</dbReference>
<dbReference type="PIRSF" id="PIRSF006806">
    <property type="entry name" value="FTHF_cligase"/>
    <property type="match status" value="1"/>
</dbReference>
<dbReference type="GO" id="GO:0035999">
    <property type="term" value="P:tetrahydrofolate interconversion"/>
    <property type="evidence" value="ECO:0007669"/>
    <property type="project" value="TreeGrafter"/>
</dbReference>
<feature type="binding site" evidence="4">
    <location>
        <begin position="165"/>
        <end position="173"/>
    </location>
    <ligand>
        <name>ATP</name>
        <dbReference type="ChEBI" id="CHEBI:30616"/>
    </ligand>
</feature>
<dbReference type="STRING" id="666685.R2APBS1_3376"/>
<dbReference type="NCBIfam" id="TIGR02727">
    <property type="entry name" value="MTHFS_bact"/>
    <property type="match status" value="1"/>
</dbReference>
<dbReference type="Gene3D" id="3.40.50.10420">
    <property type="entry name" value="NagB/RpiA/CoA transferase-like"/>
    <property type="match status" value="1"/>
</dbReference>
<comment type="catalytic activity">
    <reaction evidence="5">
        <text>(6S)-5-formyl-5,6,7,8-tetrahydrofolate + ATP = (6R)-5,10-methenyltetrahydrofolate + ADP + phosphate</text>
        <dbReference type="Rhea" id="RHEA:10488"/>
        <dbReference type="ChEBI" id="CHEBI:30616"/>
        <dbReference type="ChEBI" id="CHEBI:43474"/>
        <dbReference type="ChEBI" id="CHEBI:57455"/>
        <dbReference type="ChEBI" id="CHEBI:57457"/>
        <dbReference type="ChEBI" id="CHEBI:456216"/>
        <dbReference type="EC" id="6.3.3.2"/>
    </reaction>
</comment>
<keyword evidence="5" id="KW-0479">Metal-binding</keyword>
<dbReference type="GO" id="GO:0030272">
    <property type="term" value="F:5-formyltetrahydrofolate cyclo-ligase activity"/>
    <property type="evidence" value="ECO:0007669"/>
    <property type="project" value="UniProtKB-EC"/>
</dbReference>
<dbReference type="InterPro" id="IPR037171">
    <property type="entry name" value="NagB/RpiA_transferase-like"/>
</dbReference>